<dbReference type="InterPro" id="IPR021134">
    <property type="entry name" value="Bestrophin-like"/>
</dbReference>
<feature type="region of interest" description="Disordered" evidence="7">
    <location>
        <begin position="397"/>
        <end position="423"/>
    </location>
</feature>
<gene>
    <name evidence="9" type="primary">LOC106808670</name>
</gene>
<sequence>MIIEGMATLTSFNIYFVPLVWCTALITRARKEGRIHDDYALKTLMDELNKIRGQYGSLFNYDWVPIPLVYTQVVTLAVYLFFIISLFCRQFLDPAQAYKGHEVDFYVPIFTVIQFLFYMGWLKVAETMVNPMGEDDDDFDLNWIIDRNIKVSYLIVDEMHAEHPELIKDQYWDEFMPELPYTAASEIYKTEAFMGSAFDVVVPSSEMDFLPTLEGIPEDQEDNERSVGYSLQINKGNTESSPVDIAPLAKMTSSGEITGVGSSSKRVNLFTKLKRQFTRQDTRASTSSLQSRRKLSLPRSTSRFSHASTINSMPAVMKVDDNIFHMSDITLAEEDIGSSCGKSNSPHWQRLNSQKESSSLSEDACSLTHSSTHAEQLLASSNAIPSTKNHPTIVTTSGQERSNLLDKSASQETITDEKNKVSSQAGVTSVFIPRSKGSYSTLDNMDKDLGTELYGSSVHRSEGFLSKLMKKKRRRNSGSESSLSNVLAE</sequence>
<feature type="transmembrane region" description="Helical" evidence="6">
    <location>
        <begin position="103"/>
        <end position="122"/>
    </location>
</feature>
<keyword evidence="6" id="KW-1003">Cell membrane</keyword>
<evidence type="ECO:0000256" key="1">
    <source>
        <dbReference type="ARBA" id="ARBA00004370"/>
    </source>
</evidence>
<dbReference type="PANTHER" id="PTHR10736">
    <property type="entry name" value="BESTROPHIN"/>
    <property type="match status" value="1"/>
</dbReference>
<dbReference type="PANTHER" id="PTHR10736:SF65">
    <property type="entry name" value="BESTROPHIN 1, ISOFORM C-RELATED"/>
    <property type="match status" value="1"/>
</dbReference>
<keyword evidence="6" id="KW-0407">Ion channel</keyword>
<protein>
    <recommendedName>
        <fullName evidence="6">Bestrophin homolog</fullName>
    </recommendedName>
</protein>
<keyword evidence="8" id="KW-1185">Reference proteome</keyword>
<keyword evidence="6" id="KW-0868">Chloride</keyword>
<evidence type="ECO:0000256" key="7">
    <source>
        <dbReference type="SAM" id="MobiDB-lite"/>
    </source>
</evidence>
<comment type="subcellular location">
    <subcellularLocation>
        <location evidence="6">Cell membrane</location>
        <topology evidence="6">Multi-pass membrane protein</topology>
    </subcellularLocation>
    <subcellularLocation>
        <location evidence="1">Membrane</location>
    </subcellularLocation>
</comment>
<feature type="compositionally biased region" description="Polar residues" evidence="7">
    <location>
        <begin position="478"/>
        <end position="489"/>
    </location>
</feature>
<comment type="function">
    <text evidence="6">Forms chloride channels.</text>
</comment>
<evidence type="ECO:0000313" key="9">
    <source>
        <dbReference type="RefSeq" id="XP_014666977.1"/>
    </source>
</evidence>
<feature type="compositionally biased region" description="Polar residues" evidence="7">
    <location>
        <begin position="340"/>
        <end position="366"/>
    </location>
</feature>
<dbReference type="Proteomes" id="UP000695022">
    <property type="component" value="Unplaced"/>
</dbReference>
<name>A0ABM1E456_PRICU</name>
<evidence type="ECO:0000256" key="5">
    <source>
        <dbReference type="ARBA" id="ARBA00034769"/>
    </source>
</evidence>
<keyword evidence="6" id="KW-0406">Ion transport</keyword>
<evidence type="ECO:0000256" key="4">
    <source>
        <dbReference type="ARBA" id="ARBA00023136"/>
    </source>
</evidence>
<keyword evidence="2 6" id="KW-0812">Transmembrane</keyword>
<feature type="region of interest" description="Disordered" evidence="7">
    <location>
        <begin position="337"/>
        <end position="366"/>
    </location>
</feature>
<organism evidence="8 9">
    <name type="scientific">Priapulus caudatus</name>
    <name type="common">Priapulid worm</name>
    <dbReference type="NCBI Taxonomy" id="37621"/>
    <lineage>
        <taxon>Eukaryota</taxon>
        <taxon>Metazoa</taxon>
        <taxon>Ecdysozoa</taxon>
        <taxon>Scalidophora</taxon>
        <taxon>Priapulida</taxon>
        <taxon>Priapulimorpha</taxon>
        <taxon>Priapulimorphida</taxon>
        <taxon>Priapulidae</taxon>
        <taxon>Priapulus</taxon>
    </lineage>
</organism>
<dbReference type="GeneID" id="106808670"/>
<accession>A0ABM1E456</accession>
<keyword evidence="6" id="KW-0869">Chloride channel</keyword>
<dbReference type="InterPro" id="IPR000615">
    <property type="entry name" value="Bestrophin"/>
</dbReference>
<evidence type="ECO:0000313" key="8">
    <source>
        <dbReference type="Proteomes" id="UP000695022"/>
    </source>
</evidence>
<dbReference type="Pfam" id="PF01062">
    <property type="entry name" value="Bestrophin"/>
    <property type="match status" value="1"/>
</dbReference>
<reference evidence="9" key="1">
    <citation type="submission" date="2025-08" db="UniProtKB">
        <authorList>
            <consortium name="RefSeq"/>
        </authorList>
    </citation>
    <scope>IDENTIFICATION</scope>
</reference>
<feature type="region of interest" description="Disordered" evidence="7">
    <location>
        <begin position="280"/>
        <end position="306"/>
    </location>
</feature>
<feature type="transmembrane region" description="Helical" evidence="6">
    <location>
        <begin position="69"/>
        <end position="91"/>
    </location>
</feature>
<keyword evidence="3 6" id="KW-1133">Transmembrane helix</keyword>
<dbReference type="RefSeq" id="XP_014666977.1">
    <property type="nucleotide sequence ID" value="XM_014811491.1"/>
</dbReference>
<feature type="region of interest" description="Disordered" evidence="7">
    <location>
        <begin position="469"/>
        <end position="489"/>
    </location>
</feature>
<evidence type="ECO:0000256" key="2">
    <source>
        <dbReference type="ARBA" id="ARBA00022692"/>
    </source>
</evidence>
<comment type="similarity">
    <text evidence="5 6">Belongs to the anion channel-forming bestrophin (TC 1.A.46) family. Calcium-sensitive chloride channel subfamily.</text>
</comment>
<proteinExistence type="inferred from homology"/>
<keyword evidence="6" id="KW-0813">Transport</keyword>
<keyword evidence="4 6" id="KW-0472">Membrane</keyword>
<evidence type="ECO:0000256" key="3">
    <source>
        <dbReference type="ARBA" id="ARBA00022989"/>
    </source>
</evidence>
<feature type="transmembrane region" description="Helical" evidence="6">
    <location>
        <begin position="12"/>
        <end position="29"/>
    </location>
</feature>
<evidence type="ECO:0000256" key="6">
    <source>
        <dbReference type="RuleBase" id="RU363126"/>
    </source>
</evidence>